<dbReference type="Proteomes" id="UP000762676">
    <property type="component" value="Unassembled WGS sequence"/>
</dbReference>
<comment type="caution">
    <text evidence="2">The sequence shown here is derived from an EMBL/GenBank/DDBJ whole genome shotgun (WGS) entry which is preliminary data.</text>
</comment>
<protein>
    <recommendedName>
        <fullName evidence="4">RRM domain-containing protein</fullName>
    </recommendedName>
</protein>
<evidence type="ECO:0008006" key="4">
    <source>
        <dbReference type="Google" id="ProtNLM"/>
    </source>
</evidence>
<name>A0AAV4J658_9GAST</name>
<feature type="region of interest" description="Disordered" evidence="1">
    <location>
        <begin position="175"/>
        <end position="260"/>
    </location>
</feature>
<feature type="compositionally biased region" description="Basic and acidic residues" evidence="1">
    <location>
        <begin position="235"/>
        <end position="251"/>
    </location>
</feature>
<feature type="compositionally biased region" description="Basic and acidic residues" evidence="1">
    <location>
        <begin position="182"/>
        <end position="193"/>
    </location>
</feature>
<evidence type="ECO:0000256" key="1">
    <source>
        <dbReference type="SAM" id="MobiDB-lite"/>
    </source>
</evidence>
<feature type="compositionally biased region" description="Basic and acidic residues" evidence="1">
    <location>
        <begin position="207"/>
        <end position="216"/>
    </location>
</feature>
<evidence type="ECO:0000313" key="3">
    <source>
        <dbReference type="Proteomes" id="UP000762676"/>
    </source>
</evidence>
<gene>
    <name evidence="2" type="ORF">ElyMa_004956400</name>
</gene>
<organism evidence="2 3">
    <name type="scientific">Elysia marginata</name>
    <dbReference type="NCBI Taxonomy" id="1093978"/>
    <lineage>
        <taxon>Eukaryota</taxon>
        <taxon>Metazoa</taxon>
        <taxon>Spiralia</taxon>
        <taxon>Lophotrochozoa</taxon>
        <taxon>Mollusca</taxon>
        <taxon>Gastropoda</taxon>
        <taxon>Heterobranchia</taxon>
        <taxon>Euthyneura</taxon>
        <taxon>Panpulmonata</taxon>
        <taxon>Sacoglossa</taxon>
        <taxon>Placobranchoidea</taxon>
        <taxon>Plakobranchidae</taxon>
        <taxon>Elysia</taxon>
    </lineage>
</organism>
<proteinExistence type="predicted"/>
<evidence type="ECO:0000313" key="2">
    <source>
        <dbReference type="EMBL" id="GFS16422.1"/>
    </source>
</evidence>
<reference evidence="2 3" key="1">
    <citation type="journal article" date="2021" name="Elife">
        <title>Chloroplast acquisition without the gene transfer in kleptoplastic sea slugs, Plakobranchus ocellatus.</title>
        <authorList>
            <person name="Maeda T."/>
            <person name="Takahashi S."/>
            <person name="Yoshida T."/>
            <person name="Shimamura S."/>
            <person name="Takaki Y."/>
            <person name="Nagai Y."/>
            <person name="Toyoda A."/>
            <person name="Suzuki Y."/>
            <person name="Arimoto A."/>
            <person name="Ishii H."/>
            <person name="Satoh N."/>
            <person name="Nishiyama T."/>
            <person name="Hasebe M."/>
            <person name="Maruyama T."/>
            <person name="Minagawa J."/>
            <person name="Obokata J."/>
            <person name="Shigenobu S."/>
        </authorList>
    </citation>
    <scope>NUCLEOTIDE SEQUENCE [LARGE SCALE GENOMIC DNA]</scope>
</reference>
<sequence>MSSRSSRPSVHPVFFHASTLGGGPHGTVDICSSAEMTTSPGGVYGSQKIAGVIRLYPATEAARVKLLATGFTYKGTRIQTSPTHPSKNFIYEDKPVEAVRLVISNIPLSVANAEIEKEVKLASDVSQGGESHIPADTVDTADLASAAVSKQPEVRSQSETQVEAVAIKFCEKQTVTSKTANKPRDSQNKPKEKGTRHRPSSSLSFEQSDRGRKSTRGDPAPSYDRSASCGSLDSFFERGKRKQEDTIERSPFKRPSIPYS</sequence>
<dbReference type="EMBL" id="BMAT01009926">
    <property type="protein sequence ID" value="GFS16422.1"/>
    <property type="molecule type" value="Genomic_DNA"/>
</dbReference>
<dbReference type="AlphaFoldDB" id="A0AAV4J658"/>
<accession>A0AAV4J658</accession>
<keyword evidence="3" id="KW-1185">Reference proteome</keyword>